<comment type="caution">
    <text evidence="8">The sequence shown here is derived from an EMBL/GenBank/DDBJ whole genome shotgun (WGS) entry which is preliminary data.</text>
</comment>
<accession>A0A917MLJ0</accession>
<evidence type="ECO:0000259" key="7">
    <source>
        <dbReference type="Pfam" id="PF00296"/>
    </source>
</evidence>
<name>A0A917MLJ0_9MICO</name>
<dbReference type="EMBL" id="BMJY01000005">
    <property type="protein sequence ID" value="GGH43001.1"/>
    <property type="molecule type" value="Genomic_DNA"/>
</dbReference>
<sequence>MPGTESERRLILNVNVIGVGQRPAAWRQPELHPRAIIDPAYWENVARIAERGMIDAIFIADTPVLSDPRRRPWQYLEPSTLLARVAAATTHLGMVWTASTTYNHPGELAERLLTLNTLSGGRAAWNVVTTVNPRAADNFGASLGAYRPTSDERYARAGAFLEQVLELWDRDGRGWGGDRPPRPVLVQAGGSQAGQRLAARHADVVYSVEMELEQAVRSRAAVRAFAAEAGRDPDDVAVLPGLALVIGSTEREARERFDHWESRAHPKFSLDALSFALGVDAERLDLDAPLPADVVEHEPDPATFKGSTGYRRSLIAHARKENLTVRQMLRDFGGYGQRFIAGTPERIADSIEEWFRAGAADGFNVMIDLFPSGLEDFVDHVVPILQRRGLFRTEYEERDLRSRIRGRSRALAH</sequence>
<feature type="binding site" evidence="6">
    <location>
        <position position="154"/>
    </location>
    <ligand>
        <name>FMN</name>
        <dbReference type="ChEBI" id="CHEBI:58210"/>
    </ligand>
</feature>
<dbReference type="AlphaFoldDB" id="A0A917MLJ0"/>
<evidence type="ECO:0000256" key="5">
    <source>
        <dbReference type="ARBA" id="ARBA00033748"/>
    </source>
</evidence>
<evidence type="ECO:0000256" key="3">
    <source>
        <dbReference type="ARBA" id="ARBA00023002"/>
    </source>
</evidence>
<evidence type="ECO:0000256" key="4">
    <source>
        <dbReference type="ARBA" id="ARBA00023033"/>
    </source>
</evidence>
<feature type="domain" description="Luciferase-like" evidence="7">
    <location>
        <begin position="35"/>
        <end position="359"/>
    </location>
</feature>
<keyword evidence="9" id="KW-1185">Reference proteome</keyword>
<dbReference type="Pfam" id="PF00296">
    <property type="entry name" value="Bac_luciferase"/>
    <property type="match status" value="1"/>
</dbReference>
<feature type="binding site" evidence="6">
    <location>
        <position position="191"/>
    </location>
    <ligand>
        <name>FMN</name>
        <dbReference type="ChEBI" id="CHEBI:58210"/>
    </ligand>
</feature>
<dbReference type="PANTHER" id="PTHR30011">
    <property type="entry name" value="ALKANESULFONATE MONOOXYGENASE-RELATED"/>
    <property type="match status" value="1"/>
</dbReference>
<dbReference type="InterPro" id="IPR051260">
    <property type="entry name" value="Diverse_substr_monoxygenases"/>
</dbReference>
<feature type="binding site" evidence="6">
    <location>
        <position position="61"/>
    </location>
    <ligand>
        <name>FMN</name>
        <dbReference type="ChEBI" id="CHEBI:58210"/>
    </ligand>
</feature>
<evidence type="ECO:0000313" key="8">
    <source>
        <dbReference type="EMBL" id="GGH43001.1"/>
    </source>
</evidence>
<comment type="similarity">
    <text evidence="5">Belongs to the NtaA/SnaA/DszA monooxygenase family.</text>
</comment>
<proteinExistence type="inferred from homology"/>
<evidence type="ECO:0000256" key="1">
    <source>
        <dbReference type="ARBA" id="ARBA00022630"/>
    </source>
</evidence>
<dbReference type="InterPro" id="IPR011251">
    <property type="entry name" value="Luciferase-like_dom"/>
</dbReference>
<dbReference type="Proteomes" id="UP000657592">
    <property type="component" value="Unassembled WGS sequence"/>
</dbReference>
<keyword evidence="3" id="KW-0560">Oxidoreductase</keyword>
<dbReference type="GO" id="GO:0016705">
    <property type="term" value="F:oxidoreductase activity, acting on paired donors, with incorporation or reduction of molecular oxygen"/>
    <property type="evidence" value="ECO:0007669"/>
    <property type="project" value="InterPro"/>
</dbReference>
<dbReference type="InterPro" id="IPR016215">
    <property type="entry name" value="NTA_MOA"/>
</dbReference>
<dbReference type="Gene3D" id="3.20.20.30">
    <property type="entry name" value="Luciferase-like domain"/>
    <property type="match status" value="1"/>
</dbReference>
<evidence type="ECO:0000256" key="2">
    <source>
        <dbReference type="ARBA" id="ARBA00022643"/>
    </source>
</evidence>
<dbReference type="InterPro" id="IPR036661">
    <property type="entry name" value="Luciferase-like_sf"/>
</dbReference>
<gene>
    <name evidence="8" type="primary">ssuD</name>
    <name evidence="8" type="ORF">GCM10010921_16590</name>
</gene>
<reference evidence="8" key="1">
    <citation type="journal article" date="2014" name="Int. J. Syst. Evol. Microbiol.">
        <title>Complete genome sequence of Corynebacterium casei LMG S-19264T (=DSM 44701T), isolated from a smear-ripened cheese.</title>
        <authorList>
            <consortium name="US DOE Joint Genome Institute (JGI-PGF)"/>
            <person name="Walter F."/>
            <person name="Albersmeier A."/>
            <person name="Kalinowski J."/>
            <person name="Ruckert C."/>
        </authorList>
    </citation>
    <scope>NUCLEOTIDE SEQUENCE</scope>
    <source>
        <strain evidence="8">CGMCC 1.15794</strain>
    </source>
</reference>
<dbReference type="RefSeq" id="WP_188755799.1">
    <property type="nucleotide sequence ID" value="NZ_BMJY01000005.1"/>
</dbReference>
<dbReference type="SUPFAM" id="SSF51679">
    <property type="entry name" value="Bacterial luciferase-like"/>
    <property type="match status" value="1"/>
</dbReference>
<feature type="binding site" evidence="6">
    <location>
        <position position="97"/>
    </location>
    <ligand>
        <name>FMN</name>
        <dbReference type="ChEBI" id="CHEBI:58210"/>
    </ligand>
</feature>
<evidence type="ECO:0000313" key="9">
    <source>
        <dbReference type="Proteomes" id="UP000657592"/>
    </source>
</evidence>
<dbReference type="GO" id="GO:0004497">
    <property type="term" value="F:monooxygenase activity"/>
    <property type="evidence" value="ECO:0007669"/>
    <property type="project" value="UniProtKB-KW"/>
</dbReference>
<reference evidence="8" key="2">
    <citation type="submission" date="2020-09" db="EMBL/GenBank/DDBJ databases">
        <authorList>
            <person name="Sun Q."/>
            <person name="Zhou Y."/>
        </authorList>
    </citation>
    <scope>NUCLEOTIDE SEQUENCE</scope>
    <source>
        <strain evidence="8">CGMCC 1.15794</strain>
    </source>
</reference>
<evidence type="ECO:0000256" key="6">
    <source>
        <dbReference type="PIRSR" id="PIRSR000337-1"/>
    </source>
</evidence>
<keyword evidence="1 6" id="KW-0285">Flavoprotein</keyword>
<protein>
    <submittedName>
        <fullName evidence="8">Nitrilotriacetate monooxygenase</fullName>
    </submittedName>
</protein>
<dbReference type="PIRSF" id="PIRSF000337">
    <property type="entry name" value="NTA_MOA"/>
    <property type="match status" value="1"/>
</dbReference>
<dbReference type="PANTHER" id="PTHR30011:SF16">
    <property type="entry name" value="C2H2 FINGER DOMAIN TRANSCRIPTION FACTOR (EUROFUNG)-RELATED"/>
    <property type="match status" value="1"/>
</dbReference>
<organism evidence="8 9">
    <name type="scientific">Microbacterium album</name>
    <dbReference type="NCBI Taxonomy" id="2053191"/>
    <lineage>
        <taxon>Bacteria</taxon>
        <taxon>Bacillati</taxon>
        <taxon>Actinomycetota</taxon>
        <taxon>Actinomycetes</taxon>
        <taxon>Micrococcales</taxon>
        <taxon>Microbacteriaceae</taxon>
        <taxon>Microbacterium</taxon>
    </lineage>
</organism>
<keyword evidence="2 6" id="KW-0288">FMN</keyword>
<keyword evidence="4 8" id="KW-0503">Monooxygenase</keyword>